<dbReference type="SUPFAM" id="SSF56281">
    <property type="entry name" value="Metallo-hydrolase/oxidoreductase"/>
    <property type="match status" value="1"/>
</dbReference>
<keyword evidence="7" id="KW-1185">Reference proteome</keyword>
<comment type="cofactor">
    <cofactor evidence="1">
        <name>Zn(2+)</name>
        <dbReference type="ChEBI" id="CHEBI:29105"/>
    </cofactor>
</comment>
<evidence type="ECO:0000256" key="4">
    <source>
        <dbReference type="ARBA" id="ARBA00022833"/>
    </source>
</evidence>
<dbReference type="InterPro" id="IPR051453">
    <property type="entry name" value="MBL_Glyoxalase_II"/>
</dbReference>
<dbReference type="CDD" id="cd06262">
    <property type="entry name" value="metallo-hydrolase-like_MBL-fold"/>
    <property type="match status" value="1"/>
</dbReference>
<feature type="domain" description="Metallo-beta-lactamase" evidence="5">
    <location>
        <begin position="15"/>
        <end position="193"/>
    </location>
</feature>
<proteinExistence type="predicted"/>
<name>A0A3E3HYC3_9FIRM</name>
<dbReference type="AlphaFoldDB" id="A0A3E3HYC3"/>
<dbReference type="InterPro" id="IPR036866">
    <property type="entry name" value="RibonucZ/Hydroxyglut_hydro"/>
</dbReference>
<dbReference type="Proteomes" id="UP000260812">
    <property type="component" value="Unassembled WGS sequence"/>
</dbReference>
<accession>A0A3E3HYC3</accession>
<dbReference type="GeneID" id="97989446"/>
<evidence type="ECO:0000256" key="1">
    <source>
        <dbReference type="ARBA" id="ARBA00001947"/>
    </source>
</evidence>
<dbReference type="SMART" id="SM00849">
    <property type="entry name" value="Lactamase_B"/>
    <property type="match status" value="1"/>
</dbReference>
<gene>
    <name evidence="6" type="ORF">DXC51_21920</name>
</gene>
<organism evidence="6 7">
    <name type="scientific">Eisenbergiella massiliensis</name>
    <dbReference type="NCBI Taxonomy" id="1720294"/>
    <lineage>
        <taxon>Bacteria</taxon>
        <taxon>Bacillati</taxon>
        <taxon>Bacillota</taxon>
        <taxon>Clostridia</taxon>
        <taxon>Lachnospirales</taxon>
        <taxon>Lachnospiraceae</taxon>
        <taxon>Eisenbergiella</taxon>
    </lineage>
</organism>
<comment type="caution">
    <text evidence="6">The sequence shown here is derived from an EMBL/GenBank/DDBJ whole genome shotgun (WGS) entry which is preliminary data.</text>
</comment>
<dbReference type="GO" id="GO:0046872">
    <property type="term" value="F:metal ion binding"/>
    <property type="evidence" value="ECO:0007669"/>
    <property type="project" value="UniProtKB-KW"/>
</dbReference>
<evidence type="ECO:0000256" key="3">
    <source>
        <dbReference type="ARBA" id="ARBA00022801"/>
    </source>
</evidence>
<dbReference type="InterPro" id="IPR001279">
    <property type="entry name" value="Metallo-B-lactamas"/>
</dbReference>
<evidence type="ECO:0000259" key="5">
    <source>
        <dbReference type="SMART" id="SM00849"/>
    </source>
</evidence>
<dbReference type="Pfam" id="PF00753">
    <property type="entry name" value="Lactamase_B"/>
    <property type="match status" value="1"/>
</dbReference>
<dbReference type="GO" id="GO:0016787">
    <property type="term" value="F:hydrolase activity"/>
    <property type="evidence" value="ECO:0007669"/>
    <property type="project" value="UniProtKB-KW"/>
</dbReference>
<keyword evidence="2" id="KW-0479">Metal-binding</keyword>
<dbReference type="PANTHER" id="PTHR46233:SF3">
    <property type="entry name" value="HYDROXYACYLGLUTATHIONE HYDROLASE GLOC"/>
    <property type="match status" value="1"/>
</dbReference>
<dbReference type="PANTHER" id="PTHR46233">
    <property type="entry name" value="HYDROXYACYLGLUTATHIONE HYDROLASE GLOC"/>
    <property type="match status" value="1"/>
</dbReference>
<evidence type="ECO:0000313" key="6">
    <source>
        <dbReference type="EMBL" id="RGE56823.1"/>
    </source>
</evidence>
<dbReference type="EMBL" id="QVLV01000020">
    <property type="protein sequence ID" value="RGE56823.1"/>
    <property type="molecule type" value="Genomic_DNA"/>
</dbReference>
<evidence type="ECO:0000313" key="7">
    <source>
        <dbReference type="Proteomes" id="UP000260812"/>
    </source>
</evidence>
<dbReference type="Gene3D" id="3.60.15.10">
    <property type="entry name" value="Ribonuclease Z/Hydroxyacylglutathione hydrolase-like"/>
    <property type="match status" value="1"/>
</dbReference>
<protein>
    <submittedName>
        <fullName evidence="6">MBL fold metallo-hydrolase</fullName>
    </submittedName>
</protein>
<keyword evidence="3 6" id="KW-0378">Hydrolase</keyword>
<reference evidence="6" key="1">
    <citation type="submission" date="2018-08" db="EMBL/GenBank/DDBJ databases">
        <title>A genome reference for cultivated species of the human gut microbiota.</title>
        <authorList>
            <person name="Zou Y."/>
            <person name="Xue W."/>
            <person name="Luo G."/>
        </authorList>
    </citation>
    <scope>NUCLEOTIDE SEQUENCE [LARGE SCALE GENOMIC DNA]</scope>
    <source>
        <strain evidence="6">TF05-5AC</strain>
    </source>
</reference>
<evidence type="ECO:0000256" key="2">
    <source>
        <dbReference type="ARBA" id="ARBA00022723"/>
    </source>
</evidence>
<dbReference type="RefSeq" id="WP_021634066.1">
    <property type="nucleotide sequence ID" value="NZ_CANNOQ010000028.1"/>
</dbReference>
<sequence length="210" mass="23221">MAKLKIGRMVLSMCQTNCYFVSPENQKEVVLIDPADQGGQIYEALKSKGLQVAAILLTHGHFDHIWGANELRRLSGAPIYAYEEEKEVCEDASKNVSDQAGRPETVAADNYLKDGAQLDLAGMHFQLIATPGHTKGSCCYYMEKEKVLFAGDTLFEGSVGRTDFPTGSMGRLVHSIKERLLVLPEDTIVYPGHGDETTIADEKKYNPYCQ</sequence>
<keyword evidence="4" id="KW-0862">Zinc</keyword>